<dbReference type="EMBL" id="CAJJDN010000044">
    <property type="protein sequence ID" value="CAD8082789.1"/>
    <property type="molecule type" value="Genomic_DNA"/>
</dbReference>
<keyword evidence="1" id="KW-0040">ANK repeat</keyword>
<evidence type="ECO:0000313" key="3">
    <source>
        <dbReference type="Proteomes" id="UP000692954"/>
    </source>
</evidence>
<protein>
    <submittedName>
        <fullName evidence="2">Uncharacterized protein</fullName>
    </submittedName>
</protein>
<dbReference type="Proteomes" id="UP000692954">
    <property type="component" value="Unassembled WGS sequence"/>
</dbReference>
<dbReference type="PANTHER" id="PTHR24198:SF165">
    <property type="entry name" value="ANKYRIN REPEAT-CONTAINING PROTEIN-RELATED"/>
    <property type="match status" value="1"/>
</dbReference>
<keyword evidence="3" id="KW-1185">Reference proteome</keyword>
<dbReference type="InterPro" id="IPR002110">
    <property type="entry name" value="Ankyrin_rpt"/>
</dbReference>
<dbReference type="PROSITE" id="PS50297">
    <property type="entry name" value="ANK_REP_REGION"/>
    <property type="match status" value="2"/>
</dbReference>
<dbReference type="Pfam" id="PF12796">
    <property type="entry name" value="Ank_2"/>
    <property type="match status" value="1"/>
</dbReference>
<gene>
    <name evidence="2" type="ORF">PSON_ATCC_30995.1.T0440048</name>
</gene>
<evidence type="ECO:0000313" key="2">
    <source>
        <dbReference type="EMBL" id="CAD8082789.1"/>
    </source>
</evidence>
<comment type="caution">
    <text evidence="2">The sequence shown here is derived from an EMBL/GenBank/DDBJ whole genome shotgun (WGS) entry which is preliminary data.</text>
</comment>
<sequence>MMEDLLQSRIRSRNHYSLHMKYQSLCHYQGGQNTLKILSQSLQKQQQSQKLNQLNLQRTESRFQLIQPKHIQYIGVISNSIKTINTGCSPEKNFESPLKGRLKQSRILKTSLHNSRISPENRMIFKQRLNKIDESIQYIQDRHNQLNGINSNSYKKMCEMINKTEYLTAEQNQSIVVPIIKLIKSEPIENNENSANLVQKLATQTIQWSESKKRQRSKLEQSVYYKTNKWQKAKFLILQNFSSRHNNTLYSKKFMITQLKIPYLRHNSKQMFMALKQKNYHQLLKHLSFNKCFIHEVDNSLMTPLHISCQQGLYDITKMLLRFKADVNALDKNKKTPLYYALFGGHTEIVKMLLIHDAFPYSDSNCNYTQFFPNKIMKELFRVAKRIFTLMLICPKNKRNTMKEYLEINFLNEYSLPKNLLA</sequence>
<dbReference type="SMART" id="SM00248">
    <property type="entry name" value="ANK"/>
    <property type="match status" value="2"/>
</dbReference>
<dbReference type="PROSITE" id="PS50088">
    <property type="entry name" value="ANK_REPEAT"/>
    <property type="match status" value="2"/>
</dbReference>
<evidence type="ECO:0000256" key="1">
    <source>
        <dbReference type="PROSITE-ProRule" id="PRU00023"/>
    </source>
</evidence>
<dbReference type="OrthoDB" id="294143at2759"/>
<accession>A0A8S1MSW9</accession>
<reference evidence="2" key="1">
    <citation type="submission" date="2021-01" db="EMBL/GenBank/DDBJ databases">
        <authorList>
            <consortium name="Genoscope - CEA"/>
            <person name="William W."/>
        </authorList>
    </citation>
    <scope>NUCLEOTIDE SEQUENCE</scope>
</reference>
<dbReference type="PANTHER" id="PTHR24198">
    <property type="entry name" value="ANKYRIN REPEAT AND PROTEIN KINASE DOMAIN-CONTAINING PROTEIN"/>
    <property type="match status" value="1"/>
</dbReference>
<proteinExistence type="predicted"/>
<feature type="repeat" description="ANK" evidence="1">
    <location>
        <begin position="300"/>
        <end position="332"/>
    </location>
</feature>
<dbReference type="AlphaFoldDB" id="A0A8S1MSW9"/>
<organism evidence="2 3">
    <name type="scientific">Paramecium sonneborni</name>
    <dbReference type="NCBI Taxonomy" id="65129"/>
    <lineage>
        <taxon>Eukaryota</taxon>
        <taxon>Sar</taxon>
        <taxon>Alveolata</taxon>
        <taxon>Ciliophora</taxon>
        <taxon>Intramacronucleata</taxon>
        <taxon>Oligohymenophorea</taxon>
        <taxon>Peniculida</taxon>
        <taxon>Parameciidae</taxon>
        <taxon>Paramecium</taxon>
    </lineage>
</organism>
<feature type="repeat" description="ANK" evidence="1">
    <location>
        <begin position="333"/>
        <end position="358"/>
    </location>
</feature>
<name>A0A8S1MSW9_9CILI</name>